<dbReference type="GeneID" id="8247198"/>
<accession>C1EDD3</accession>
<keyword evidence="2" id="KW-0539">Nucleus</keyword>
<dbReference type="InterPro" id="IPR023780">
    <property type="entry name" value="Chromo_domain"/>
</dbReference>
<evidence type="ECO:0000313" key="5">
    <source>
        <dbReference type="EMBL" id="ACO66347.1"/>
    </source>
</evidence>
<dbReference type="CDD" id="cd00024">
    <property type="entry name" value="CD_CSD"/>
    <property type="match status" value="1"/>
</dbReference>
<feature type="compositionally biased region" description="Basic and acidic residues" evidence="3">
    <location>
        <begin position="1"/>
        <end position="27"/>
    </location>
</feature>
<evidence type="ECO:0000256" key="2">
    <source>
        <dbReference type="ARBA" id="ARBA00023242"/>
    </source>
</evidence>
<feature type="region of interest" description="Disordered" evidence="3">
    <location>
        <begin position="1"/>
        <end position="34"/>
    </location>
</feature>
<dbReference type="InterPro" id="IPR016197">
    <property type="entry name" value="Chromo-like_dom_sf"/>
</dbReference>
<dbReference type="PANTHER" id="PTHR22812">
    <property type="entry name" value="CHROMOBOX PROTEIN"/>
    <property type="match status" value="1"/>
</dbReference>
<dbReference type="EMBL" id="CP001330">
    <property type="protein sequence ID" value="ACO66347.1"/>
    <property type="molecule type" value="Genomic_DNA"/>
</dbReference>
<reference evidence="5 6" key="1">
    <citation type="journal article" date="2009" name="Science">
        <title>Green evolution and dynamic adaptations revealed by genomes of the marine picoeukaryotes Micromonas.</title>
        <authorList>
            <person name="Worden A.Z."/>
            <person name="Lee J.H."/>
            <person name="Mock T."/>
            <person name="Rouze P."/>
            <person name="Simmons M.P."/>
            <person name="Aerts A.L."/>
            <person name="Allen A.E."/>
            <person name="Cuvelier M.L."/>
            <person name="Derelle E."/>
            <person name="Everett M.V."/>
            <person name="Foulon E."/>
            <person name="Grimwood J."/>
            <person name="Gundlach H."/>
            <person name="Henrissat B."/>
            <person name="Napoli C."/>
            <person name="McDonald S.M."/>
            <person name="Parker M.S."/>
            <person name="Rombauts S."/>
            <person name="Salamov A."/>
            <person name="Von Dassow P."/>
            <person name="Badger J.H."/>
            <person name="Coutinho P.M."/>
            <person name="Demir E."/>
            <person name="Dubchak I."/>
            <person name="Gentemann C."/>
            <person name="Eikrem W."/>
            <person name="Gready J.E."/>
            <person name="John U."/>
            <person name="Lanier W."/>
            <person name="Lindquist E.A."/>
            <person name="Lucas S."/>
            <person name="Mayer K.F."/>
            <person name="Moreau H."/>
            <person name="Not F."/>
            <person name="Otillar R."/>
            <person name="Panaud O."/>
            <person name="Pangilinan J."/>
            <person name="Paulsen I."/>
            <person name="Piegu B."/>
            <person name="Poliakov A."/>
            <person name="Robbens S."/>
            <person name="Schmutz J."/>
            <person name="Toulza E."/>
            <person name="Wyss T."/>
            <person name="Zelensky A."/>
            <person name="Zhou K."/>
            <person name="Armbrust E.V."/>
            <person name="Bhattacharya D."/>
            <person name="Goodenough U.W."/>
            <person name="Van de Peer Y."/>
            <person name="Grigoriev I.V."/>
        </authorList>
    </citation>
    <scope>NUCLEOTIDE SEQUENCE [LARGE SCALE GENOMIC DNA]</scope>
    <source>
        <strain evidence="6">RCC299 / NOUM17</strain>
    </source>
</reference>
<evidence type="ECO:0000259" key="4">
    <source>
        <dbReference type="PROSITE" id="PS50013"/>
    </source>
</evidence>
<evidence type="ECO:0000256" key="1">
    <source>
        <dbReference type="ARBA" id="ARBA00004123"/>
    </source>
</evidence>
<dbReference type="Proteomes" id="UP000002009">
    <property type="component" value="Chromosome 11"/>
</dbReference>
<dbReference type="KEGG" id="mis:MICPUN_62229"/>
<proteinExistence type="predicted"/>
<dbReference type="OrthoDB" id="433924at2759"/>
<sequence>MAQHESHVEKSHMPHERAPSSGKEKPRLRLGNPASKYRQVHHDYTWLVESTAKSHTLKEIIRHFKCTEQGAKNAMSRRGITECKDWIHDKNAGWKTREAANQVKITKEYPVSAIVGKRVFDDGAVQYKVLWQGHGDEQTTWEPVSHLHHCQQAVAEYEKEHQACA</sequence>
<feature type="domain" description="Chromo" evidence="4">
    <location>
        <begin position="109"/>
        <end position="165"/>
    </location>
</feature>
<dbReference type="InParanoid" id="C1EDD3"/>
<evidence type="ECO:0000313" key="6">
    <source>
        <dbReference type="Proteomes" id="UP000002009"/>
    </source>
</evidence>
<comment type="subcellular location">
    <subcellularLocation>
        <location evidence="1">Nucleus</location>
    </subcellularLocation>
</comment>
<keyword evidence="6" id="KW-1185">Reference proteome</keyword>
<evidence type="ECO:0000256" key="3">
    <source>
        <dbReference type="SAM" id="MobiDB-lite"/>
    </source>
</evidence>
<dbReference type="Pfam" id="PF00385">
    <property type="entry name" value="Chromo"/>
    <property type="match status" value="1"/>
</dbReference>
<dbReference type="PROSITE" id="PS50013">
    <property type="entry name" value="CHROMO_2"/>
    <property type="match status" value="1"/>
</dbReference>
<gene>
    <name evidence="5" type="ORF">MICPUN_62229</name>
</gene>
<dbReference type="RefSeq" id="XP_002505089.1">
    <property type="nucleotide sequence ID" value="XM_002505043.1"/>
</dbReference>
<dbReference type="SMART" id="SM00298">
    <property type="entry name" value="CHROMO"/>
    <property type="match status" value="1"/>
</dbReference>
<dbReference type="STRING" id="296587.C1EDD3"/>
<dbReference type="SUPFAM" id="SSF54160">
    <property type="entry name" value="Chromo domain-like"/>
    <property type="match status" value="1"/>
</dbReference>
<protein>
    <recommendedName>
        <fullName evidence="4">Chromo domain-containing protein</fullName>
    </recommendedName>
</protein>
<dbReference type="Gene3D" id="2.40.50.40">
    <property type="match status" value="1"/>
</dbReference>
<dbReference type="GO" id="GO:0005634">
    <property type="term" value="C:nucleus"/>
    <property type="evidence" value="ECO:0007669"/>
    <property type="project" value="UniProtKB-SubCell"/>
</dbReference>
<dbReference type="AlphaFoldDB" id="C1EDD3"/>
<organism evidence="5 6">
    <name type="scientific">Micromonas commoda (strain RCC299 / NOUM17 / CCMP2709)</name>
    <name type="common">Picoplanktonic green alga</name>
    <dbReference type="NCBI Taxonomy" id="296587"/>
    <lineage>
        <taxon>Eukaryota</taxon>
        <taxon>Viridiplantae</taxon>
        <taxon>Chlorophyta</taxon>
        <taxon>Mamiellophyceae</taxon>
        <taxon>Mamiellales</taxon>
        <taxon>Mamiellaceae</taxon>
        <taxon>Micromonas</taxon>
    </lineage>
</organism>
<dbReference type="InterPro" id="IPR051219">
    <property type="entry name" value="Heterochromatin_chromo-domain"/>
</dbReference>
<name>C1EDD3_MICCC</name>
<dbReference type="InterPro" id="IPR000953">
    <property type="entry name" value="Chromo/chromo_shadow_dom"/>
</dbReference>